<keyword evidence="2" id="KW-1185">Reference proteome</keyword>
<dbReference type="STRING" id="288004.AL038_13035"/>
<dbReference type="KEGG" id="blep:AL038_13035"/>
<reference evidence="2" key="1">
    <citation type="submission" date="2016-12" db="EMBL/GenBank/DDBJ databases">
        <title>Complete Genome Sequence of Beggiatoa leptomitiformis D-401.</title>
        <authorList>
            <person name="Fomenkov A."/>
            <person name="Vincze T."/>
            <person name="Grabovich M."/>
            <person name="Anton B.P."/>
            <person name="Dubinina G."/>
            <person name="Orlova M."/>
            <person name="Belousova E."/>
            <person name="Roberts R.J."/>
        </authorList>
    </citation>
    <scope>NUCLEOTIDE SEQUENCE [LARGE SCALE GENOMIC DNA]</scope>
    <source>
        <strain evidence="2">D-401</strain>
    </source>
</reference>
<proteinExistence type="predicted"/>
<evidence type="ECO:0000313" key="2">
    <source>
        <dbReference type="Proteomes" id="UP000234271"/>
    </source>
</evidence>
<gene>
    <name evidence="1" type="ORF">BLE401_11235</name>
</gene>
<dbReference type="OrthoDB" id="5622732at2"/>
<evidence type="ECO:0008006" key="3">
    <source>
        <dbReference type="Google" id="ProtNLM"/>
    </source>
</evidence>
<dbReference type="RefSeq" id="WP_062153485.1">
    <property type="nucleotide sequence ID" value="NZ_CP012373.2"/>
</dbReference>
<evidence type="ECO:0000313" key="1">
    <source>
        <dbReference type="EMBL" id="AUI69215.1"/>
    </source>
</evidence>
<dbReference type="EMBL" id="CP018889">
    <property type="protein sequence ID" value="AUI69215.1"/>
    <property type="molecule type" value="Genomic_DNA"/>
</dbReference>
<protein>
    <recommendedName>
        <fullName evidence="3">Rpn family recombination-promoting nuclease/putative transposase</fullName>
    </recommendedName>
</protein>
<dbReference type="AlphaFoldDB" id="A0A2N9YFQ9"/>
<dbReference type="Pfam" id="PF12784">
    <property type="entry name" value="PDDEXK_2"/>
    <property type="match status" value="1"/>
</dbReference>
<organism evidence="1 2">
    <name type="scientific">Beggiatoa leptomitoformis</name>
    <dbReference type="NCBI Taxonomy" id="288004"/>
    <lineage>
        <taxon>Bacteria</taxon>
        <taxon>Pseudomonadati</taxon>
        <taxon>Pseudomonadota</taxon>
        <taxon>Gammaproteobacteria</taxon>
        <taxon>Thiotrichales</taxon>
        <taxon>Thiotrichaceae</taxon>
        <taxon>Beggiatoa</taxon>
    </lineage>
</organism>
<accession>A0A2N9YFQ9</accession>
<dbReference type="Proteomes" id="UP000234271">
    <property type="component" value="Chromosome"/>
</dbReference>
<sequence length="279" mass="32460">MIEVVPLKYGAIFKQAFGQPETFTQFVNDVLDINIHIDKVHTEYEYPNPVGFVRSKYDLFAEDIEQRIVVEIQHIKEEDFFDRFLYYHLVSLVEQIGSFQEYNFERTVYTIVVLTSVPRDGSVDFSCAVSDMNPIDERGRKLSIYPHRLVFLCPRLVNDKTPPKIKRWLELIEDSLDGKLEENNYSEKMFQAILDIIRKLNIDRDILAQIKDEAAWEKAKQRFKEEGMEEGLQIGKEEGDKQARLETARKLREKGFSLEETAELTGLAVADLSALFKIP</sequence>
<name>A0A2N9YFQ9_9GAMM</name>